<name>A0A9E7MY82_THEAG</name>
<dbReference type="EMBL" id="CP099582">
    <property type="protein sequence ID" value="USS40969.1"/>
    <property type="molecule type" value="Genomic_DNA"/>
</dbReference>
<protein>
    <submittedName>
        <fullName evidence="1">Uncharacterized protein</fullName>
    </submittedName>
</protein>
<reference evidence="1" key="2">
    <citation type="submission" date="2022-06" db="EMBL/GenBank/DDBJ databases">
        <authorList>
            <person name="Park Y.-J."/>
        </authorList>
    </citation>
    <scope>NUCLEOTIDE SEQUENCE</scope>
    <source>
        <strain evidence="1">TY</strain>
    </source>
</reference>
<evidence type="ECO:0000313" key="1">
    <source>
        <dbReference type="EMBL" id="USS40969.1"/>
    </source>
</evidence>
<keyword evidence="2" id="KW-1185">Reference proteome</keyword>
<accession>A0A9E7MY82</accession>
<dbReference type="RefSeq" id="WP_253304910.1">
    <property type="nucleotide sequence ID" value="NZ_CP099582.1"/>
</dbReference>
<organism evidence="1 2">
    <name type="scientific">Thermococcus aggregans</name>
    <dbReference type="NCBI Taxonomy" id="110163"/>
    <lineage>
        <taxon>Archaea</taxon>
        <taxon>Methanobacteriati</taxon>
        <taxon>Methanobacteriota</taxon>
        <taxon>Thermococci</taxon>
        <taxon>Thermococcales</taxon>
        <taxon>Thermococcaceae</taxon>
        <taxon>Thermococcus</taxon>
    </lineage>
</organism>
<gene>
    <name evidence="1" type="ORF">NF865_01750</name>
</gene>
<reference evidence="1" key="1">
    <citation type="journal article" date="1998" name="Int. J. Syst. Bacteriol. 48 Pt">
        <title>Thermococcus guaymasensis sp. nov. and Thermococcus aggregans sp. nov., two novel thermophilic archaea isolated from the Guaymas Basin hydrothermal vent site.</title>
        <authorList>
            <person name="Canganella F."/>
            <person name="Jones W.J."/>
            <person name="Gambacorta A."/>
            <person name="Antranikian G."/>
        </authorList>
    </citation>
    <scope>NUCLEOTIDE SEQUENCE</scope>
    <source>
        <strain evidence="1">TY</strain>
    </source>
</reference>
<dbReference type="KEGG" id="tagg:NF865_01750"/>
<dbReference type="AlphaFoldDB" id="A0A9E7MY82"/>
<evidence type="ECO:0000313" key="2">
    <source>
        <dbReference type="Proteomes" id="UP001055732"/>
    </source>
</evidence>
<dbReference type="Proteomes" id="UP001055732">
    <property type="component" value="Chromosome"/>
</dbReference>
<sequence>MISWYFDVEYLRGKVKSGEYVKDFLVRNKKPMRLHTLSRLFLLPPGRYSLKIMGHEVLSDDSMEPLRFFLVPQDSFLVSIYLKGSLEKFNKEVVISDYFTEFLRRWIYPPELKRIPDPKLKEVSIEELRHEYILECPDIEGSVFDVLFGKYLNPVIFKRVGERAIVCSEIYFAERNGTLNPKRILIECDADSLSEAFFEMGVETLNSLEKLAQLLPEGPWREPLLTYIEVLRRFRNFLHSL</sequence>
<proteinExistence type="predicted"/>